<proteinExistence type="predicted"/>
<keyword evidence="2" id="KW-1185">Reference proteome</keyword>
<accession>A0ABQ8W8H9</accession>
<evidence type="ECO:0000313" key="1">
    <source>
        <dbReference type="EMBL" id="KAJ5259933.1"/>
    </source>
</evidence>
<dbReference type="Proteomes" id="UP001220256">
    <property type="component" value="Unassembled WGS sequence"/>
</dbReference>
<evidence type="ECO:0000313" key="2">
    <source>
        <dbReference type="Proteomes" id="UP001220256"/>
    </source>
</evidence>
<gene>
    <name evidence="1" type="ORF">N7505_009314</name>
</gene>
<protein>
    <submittedName>
        <fullName evidence="1">Uncharacterized protein</fullName>
    </submittedName>
</protein>
<organism evidence="1 2">
    <name type="scientific">Penicillium chrysogenum</name>
    <name type="common">Penicillium notatum</name>
    <dbReference type="NCBI Taxonomy" id="5076"/>
    <lineage>
        <taxon>Eukaryota</taxon>
        <taxon>Fungi</taxon>
        <taxon>Dikarya</taxon>
        <taxon>Ascomycota</taxon>
        <taxon>Pezizomycotina</taxon>
        <taxon>Eurotiomycetes</taxon>
        <taxon>Eurotiomycetidae</taxon>
        <taxon>Eurotiales</taxon>
        <taxon>Aspergillaceae</taxon>
        <taxon>Penicillium</taxon>
        <taxon>Penicillium chrysogenum species complex</taxon>
    </lineage>
</organism>
<reference evidence="1 2" key="1">
    <citation type="journal article" date="2023" name="IMA Fungus">
        <title>Comparative genomic study of the Penicillium genus elucidates a diverse pangenome and 15 lateral gene transfer events.</title>
        <authorList>
            <person name="Petersen C."/>
            <person name="Sorensen T."/>
            <person name="Nielsen M.R."/>
            <person name="Sondergaard T.E."/>
            <person name="Sorensen J.L."/>
            <person name="Fitzpatrick D.A."/>
            <person name="Frisvad J.C."/>
            <person name="Nielsen K.L."/>
        </authorList>
    </citation>
    <scope>NUCLEOTIDE SEQUENCE [LARGE SCALE GENOMIC DNA]</scope>
    <source>
        <strain evidence="1 2">IBT 3361</strain>
    </source>
</reference>
<sequence>MHACAHEPRLVTQEQLLSEEAPGNIEVVKFGPKGKIVEVLWMSSWLADKSRPDITLAFNRLQRRAAASGGRRREPCRQQLPGVKLLATSPILLFPLRTG</sequence>
<dbReference type="EMBL" id="JAPVEB010000008">
    <property type="protein sequence ID" value="KAJ5259933.1"/>
    <property type="molecule type" value="Genomic_DNA"/>
</dbReference>
<name>A0ABQ8W8H9_PENCH</name>
<comment type="caution">
    <text evidence="1">The sequence shown here is derived from an EMBL/GenBank/DDBJ whole genome shotgun (WGS) entry which is preliminary data.</text>
</comment>